<dbReference type="OrthoDB" id="198941at2759"/>
<dbReference type="InterPro" id="IPR036339">
    <property type="entry name" value="PUB-like_dom_sf"/>
</dbReference>
<dbReference type="InterPro" id="IPR001478">
    <property type="entry name" value="PDZ"/>
</dbReference>
<evidence type="ECO:0000259" key="2">
    <source>
        <dbReference type="PROSITE" id="PS50106"/>
    </source>
</evidence>
<dbReference type="Gene3D" id="2.30.42.10">
    <property type="match status" value="1"/>
</dbReference>
<dbReference type="EMBL" id="BRXZ01002809">
    <property type="protein sequence ID" value="GMH70653.1"/>
    <property type="molecule type" value="Genomic_DNA"/>
</dbReference>
<feature type="compositionally biased region" description="Basic and acidic residues" evidence="1">
    <location>
        <begin position="171"/>
        <end position="187"/>
    </location>
</feature>
<dbReference type="CDD" id="cd09212">
    <property type="entry name" value="PUB"/>
    <property type="match status" value="1"/>
</dbReference>
<dbReference type="InterPro" id="IPR036034">
    <property type="entry name" value="PDZ_sf"/>
</dbReference>
<evidence type="ECO:0000313" key="4">
    <source>
        <dbReference type="Proteomes" id="UP001165082"/>
    </source>
</evidence>
<dbReference type="SUPFAM" id="SSF143503">
    <property type="entry name" value="PUG domain-like"/>
    <property type="match status" value="1"/>
</dbReference>
<name>A0A9W7E9P4_9STRA</name>
<dbReference type="SUPFAM" id="SSF50156">
    <property type="entry name" value="PDZ domain-like"/>
    <property type="match status" value="1"/>
</dbReference>
<keyword evidence="4" id="KW-1185">Reference proteome</keyword>
<feature type="compositionally biased region" description="Basic residues" evidence="1">
    <location>
        <begin position="149"/>
        <end position="159"/>
    </location>
</feature>
<dbReference type="SMART" id="SM00228">
    <property type="entry name" value="PDZ"/>
    <property type="match status" value="1"/>
</dbReference>
<dbReference type="InterPro" id="IPR018997">
    <property type="entry name" value="PUB_domain"/>
</dbReference>
<evidence type="ECO:0000313" key="3">
    <source>
        <dbReference type="EMBL" id="GMH70653.1"/>
    </source>
</evidence>
<dbReference type="Gene3D" id="1.20.58.2190">
    <property type="match status" value="1"/>
</dbReference>
<dbReference type="Proteomes" id="UP001165082">
    <property type="component" value="Unassembled WGS sequence"/>
</dbReference>
<feature type="region of interest" description="Disordered" evidence="1">
    <location>
        <begin position="227"/>
        <end position="287"/>
    </location>
</feature>
<evidence type="ECO:0000256" key="1">
    <source>
        <dbReference type="SAM" id="MobiDB-lite"/>
    </source>
</evidence>
<dbReference type="PANTHER" id="PTHR47694">
    <property type="entry name" value="PLANT UBX DOMAIN-CONTAINING PROTEIN 2"/>
    <property type="match status" value="1"/>
</dbReference>
<dbReference type="PROSITE" id="PS50106">
    <property type="entry name" value="PDZ"/>
    <property type="match status" value="1"/>
</dbReference>
<sequence>MNFFKSKKGSTSKTPAFFKKSGFKASGQALGGSRPGALTNVVFVNPGPLGMSIEKTESGGAVVARVDAGSAAGEAGVQRGDFICWAGSGGEEATYEEIIQVVRSGERPLEMDMKRLSVKVGGTVGGSSASAAEDARRAAVIAAAEKRNKASKKMQKPLPKRPIDLKNNTKMYDHSDKGAAQTDEAKRAVAAAKSNEANLASTLGYNPYETVKMSSGKARQATDQVINGAVGSGPNNDSGVPIPGSVRPPMSPNRHDIAPSSSSHSSTSTAATTTTIPSSDPDATPSQDFQDALAVLASQAENDGALKTISKLVVNAATKGQSEDGAKFRTIRLANKTIQNKVISVEGSLELLLSVGFVLQEKDNETVLVFPAGQVEDWLGAAVKMIDACAGV</sequence>
<gene>
    <name evidence="3" type="ORF">TrRE_jg2343</name>
</gene>
<dbReference type="Pfam" id="PF09409">
    <property type="entry name" value="PUB"/>
    <property type="match status" value="1"/>
</dbReference>
<feature type="compositionally biased region" description="Low complexity" evidence="1">
    <location>
        <begin position="258"/>
        <end position="286"/>
    </location>
</feature>
<feature type="region of interest" description="Disordered" evidence="1">
    <location>
        <begin position="146"/>
        <end position="187"/>
    </location>
</feature>
<dbReference type="PANTHER" id="PTHR47694:SF1">
    <property type="entry name" value="PLANT UBX DOMAIN-CONTAINING PROTEIN 2"/>
    <property type="match status" value="1"/>
</dbReference>
<feature type="domain" description="PDZ" evidence="2">
    <location>
        <begin position="47"/>
        <end position="117"/>
    </location>
</feature>
<dbReference type="AlphaFoldDB" id="A0A9W7E9P4"/>
<proteinExistence type="predicted"/>
<accession>A0A9W7E9P4</accession>
<reference evidence="3" key="1">
    <citation type="submission" date="2022-07" db="EMBL/GenBank/DDBJ databases">
        <title>Genome analysis of Parmales, a sister group of diatoms, reveals the evolutionary specialization of diatoms from phago-mixotrophs to photoautotrophs.</title>
        <authorList>
            <person name="Ban H."/>
            <person name="Sato S."/>
            <person name="Yoshikawa S."/>
            <person name="Kazumasa Y."/>
            <person name="Nakamura Y."/>
            <person name="Ichinomiya M."/>
            <person name="Saitoh K."/>
            <person name="Sato N."/>
            <person name="Blanc-Mathieu R."/>
            <person name="Endo H."/>
            <person name="Kuwata A."/>
            <person name="Ogata H."/>
        </authorList>
    </citation>
    <scope>NUCLEOTIDE SEQUENCE</scope>
</reference>
<protein>
    <recommendedName>
        <fullName evidence="2">PDZ domain-containing protein</fullName>
    </recommendedName>
</protein>
<organism evidence="3 4">
    <name type="scientific">Triparma retinervis</name>
    <dbReference type="NCBI Taxonomy" id="2557542"/>
    <lineage>
        <taxon>Eukaryota</taxon>
        <taxon>Sar</taxon>
        <taxon>Stramenopiles</taxon>
        <taxon>Ochrophyta</taxon>
        <taxon>Bolidophyceae</taxon>
        <taxon>Parmales</taxon>
        <taxon>Triparmaceae</taxon>
        <taxon>Triparma</taxon>
    </lineage>
</organism>
<comment type="caution">
    <text evidence="3">The sequence shown here is derived from an EMBL/GenBank/DDBJ whole genome shotgun (WGS) entry which is preliminary data.</text>
</comment>